<dbReference type="AlphaFoldDB" id="A0A2Z6TU39"/>
<feature type="domain" description="Methylated-DNA-[protein]-cysteine S-methyltransferase DNA binding" evidence="2">
    <location>
        <begin position="90"/>
        <end position="168"/>
    </location>
</feature>
<dbReference type="CDD" id="cd06445">
    <property type="entry name" value="ATase"/>
    <property type="match status" value="1"/>
</dbReference>
<dbReference type="Proteomes" id="UP000257317">
    <property type="component" value="Unassembled WGS sequence"/>
</dbReference>
<dbReference type="InterPro" id="IPR036388">
    <property type="entry name" value="WH-like_DNA-bd_sf"/>
</dbReference>
<reference evidence="5" key="1">
    <citation type="submission" date="2018-03" db="EMBL/GenBank/DDBJ databases">
        <title>New taxa in the Lactobacillus gasseri group.</title>
        <authorList>
            <person name="Tanizawa Y."/>
            <person name="Tohno M."/>
            <person name="Endo A."/>
            <person name="Arita M."/>
        </authorList>
    </citation>
    <scope>NUCLEOTIDE SEQUENCE [LARGE SCALE GENOMIC DNA]</scope>
    <source>
        <strain evidence="5">DSM 24759</strain>
    </source>
</reference>
<dbReference type="Pfam" id="PF01035">
    <property type="entry name" value="DNA_binding_1"/>
    <property type="match status" value="1"/>
</dbReference>
<proteinExistence type="predicted"/>
<dbReference type="SUPFAM" id="SSF53155">
    <property type="entry name" value="Methylated DNA-protein cysteine methyltransferase domain"/>
    <property type="match status" value="1"/>
</dbReference>
<dbReference type="OrthoDB" id="9802228at2"/>
<keyword evidence="4" id="KW-0808">Transferase</keyword>
<feature type="domain" description="Methylguanine DNA methyltransferase ribonuclease-like" evidence="3">
    <location>
        <begin position="18"/>
        <end position="83"/>
    </location>
</feature>
<dbReference type="GO" id="GO:0032259">
    <property type="term" value="P:methylation"/>
    <property type="evidence" value="ECO:0007669"/>
    <property type="project" value="UniProtKB-KW"/>
</dbReference>
<dbReference type="GO" id="GO:0006281">
    <property type="term" value="P:DNA repair"/>
    <property type="evidence" value="ECO:0007669"/>
    <property type="project" value="InterPro"/>
</dbReference>
<evidence type="ECO:0000313" key="4">
    <source>
        <dbReference type="EMBL" id="GBG05229.1"/>
    </source>
</evidence>
<dbReference type="Gene3D" id="1.10.10.10">
    <property type="entry name" value="Winged helix-like DNA-binding domain superfamily/Winged helix DNA-binding domain"/>
    <property type="match status" value="1"/>
</dbReference>
<organism evidence="4 5">
    <name type="scientific">Lactobacillus rodentium</name>
    <dbReference type="NCBI Taxonomy" id="947835"/>
    <lineage>
        <taxon>Bacteria</taxon>
        <taxon>Bacillati</taxon>
        <taxon>Bacillota</taxon>
        <taxon>Bacilli</taxon>
        <taxon>Lactobacillales</taxon>
        <taxon>Lactobacillaceae</taxon>
        <taxon>Lactobacillus</taxon>
    </lineage>
</organism>
<keyword evidence="4" id="KW-0489">Methyltransferase</keyword>
<keyword evidence="1" id="KW-0227">DNA damage</keyword>
<evidence type="ECO:0000313" key="5">
    <source>
        <dbReference type="Proteomes" id="UP000257317"/>
    </source>
</evidence>
<dbReference type="InterPro" id="IPR036217">
    <property type="entry name" value="MethylDNA_cys_MeTrfase_DNAb"/>
</dbReference>
<dbReference type="EMBL" id="BFBY01000009">
    <property type="protein sequence ID" value="GBG05229.1"/>
    <property type="molecule type" value="Genomic_DNA"/>
</dbReference>
<comment type="caution">
    <text evidence="4">The sequence shown here is derived from an EMBL/GenBank/DDBJ whole genome shotgun (WGS) entry which is preliminary data.</text>
</comment>
<evidence type="ECO:0000259" key="2">
    <source>
        <dbReference type="Pfam" id="PF01035"/>
    </source>
</evidence>
<gene>
    <name evidence="4" type="primary">ada</name>
    <name evidence="4" type="ORF">LrDSM24759_11430</name>
</gene>
<evidence type="ECO:0000259" key="3">
    <source>
        <dbReference type="Pfam" id="PF02870"/>
    </source>
</evidence>
<name>A0A2Z6TU39_9LACO</name>
<dbReference type="InterPro" id="IPR008332">
    <property type="entry name" value="MethylG_MeTrfase_N"/>
</dbReference>
<dbReference type="RefSeq" id="WP_117118559.1">
    <property type="nucleotide sequence ID" value="NZ_BFBY01000009.1"/>
</dbReference>
<dbReference type="NCBIfam" id="TIGR00589">
    <property type="entry name" value="ogt"/>
    <property type="match status" value="1"/>
</dbReference>
<keyword evidence="5" id="KW-1185">Reference proteome</keyword>
<evidence type="ECO:0000256" key="1">
    <source>
        <dbReference type="ARBA" id="ARBA00022763"/>
    </source>
</evidence>
<sequence>MALNNNIYYYDTVRIDPWTYQIVVSTEGLVFVGLKEDKTYSSFHNYYPNQMLVQDPKRVAPYIVELKEYFAGKRRKFDLPIDFSSFGTSYQNKVIQMVCNIPYGTTVTYADLASAINGSTSVRAVAHAVALNPNLIFIPSHRVILSKNNVGAYRMGSKEKLRLINLEKGYLHADS</sequence>
<dbReference type="PANTHER" id="PTHR10815">
    <property type="entry name" value="METHYLATED-DNA--PROTEIN-CYSTEINE METHYLTRANSFERASE"/>
    <property type="match status" value="1"/>
</dbReference>
<accession>A0A2Z6TU39</accession>
<dbReference type="InterPro" id="IPR014048">
    <property type="entry name" value="MethylDNA_cys_MeTrfase_DNA-bd"/>
</dbReference>
<dbReference type="InterPro" id="IPR036631">
    <property type="entry name" value="MGMT_N_sf"/>
</dbReference>
<protein>
    <submittedName>
        <fullName evidence="4">Methylated DNA-protein cysteine methyltransferase</fullName>
    </submittedName>
</protein>
<dbReference type="SUPFAM" id="SSF46767">
    <property type="entry name" value="Methylated DNA-protein cysteine methyltransferase, C-terminal domain"/>
    <property type="match status" value="1"/>
</dbReference>
<dbReference type="GO" id="GO:0003908">
    <property type="term" value="F:methylated-DNA-[protein]-cysteine S-methyltransferase activity"/>
    <property type="evidence" value="ECO:0007669"/>
    <property type="project" value="InterPro"/>
</dbReference>
<dbReference type="Gene3D" id="3.30.160.70">
    <property type="entry name" value="Methylated DNA-protein cysteine methyltransferase domain"/>
    <property type="match status" value="1"/>
</dbReference>
<dbReference type="PANTHER" id="PTHR10815:SF12">
    <property type="entry name" value="METHYLATED-DNA--PROTEIN-CYSTEINE METHYLTRANSFERASE, INDUCIBLE"/>
    <property type="match status" value="1"/>
</dbReference>
<dbReference type="Pfam" id="PF02870">
    <property type="entry name" value="Methyltransf_1N"/>
    <property type="match status" value="1"/>
</dbReference>